<reference evidence="7 8" key="1">
    <citation type="submission" date="2024-09" db="EMBL/GenBank/DDBJ databases">
        <authorList>
            <person name="Pan X."/>
        </authorList>
    </citation>
    <scope>NUCLEOTIDE SEQUENCE [LARGE SCALE GENOMIC DNA]</scope>
    <source>
        <strain evidence="7 8">B2969</strain>
    </source>
</reference>
<keyword evidence="8" id="KW-1185">Reference proteome</keyword>
<feature type="transmembrane region" description="Helical" evidence="5">
    <location>
        <begin position="314"/>
        <end position="332"/>
    </location>
</feature>
<feature type="transmembrane region" description="Helical" evidence="5">
    <location>
        <begin position="262"/>
        <end position="283"/>
    </location>
</feature>
<feature type="transmembrane region" description="Helical" evidence="5">
    <location>
        <begin position="290"/>
        <end position="308"/>
    </location>
</feature>
<evidence type="ECO:0000256" key="4">
    <source>
        <dbReference type="ARBA" id="ARBA00023136"/>
    </source>
</evidence>
<dbReference type="CDD" id="cd17393">
    <property type="entry name" value="MFS_MosC_like"/>
    <property type="match status" value="1"/>
</dbReference>
<keyword evidence="4 5" id="KW-0472">Membrane</keyword>
<dbReference type="InterPro" id="IPR036259">
    <property type="entry name" value="MFS_trans_sf"/>
</dbReference>
<dbReference type="PANTHER" id="PTHR23514">
    <property type="entry name" value="BYPASS OF STOP CODON PROTEIN 6"/>
    <property type="match status" value="1"/>
</dbReference>
<feature type="transmembrane region" description="Helical" evidence="5">
    <location>
        <begin position="143"/>
        <end position="165"/>
    </location>
</feature>
<comment type="caution">
    <text evidence="7">The sequence shown here is derived from an EMBL/GenBank/DDBJ whole genome shotgun (WGS) entry which is preliminary data.</text>
</comment>
<sequence length="412" mass="41617">MDTALSRPQIVAWRTAIFAIFFATGLGFATWASRVPSVKANLGINDFEVGLLLFASGAASILGLSLANVILARWGARRGLLVGLGIFASGIVVVGLGAQITTSFAATAIGLALMGLGMGSTDVMMNVEGAAVEQATGKTIMPLFHAFFSLGTVAGAAVGVAMTAWGVGVAAHLWIVGAVVVAGGAVAVVFVPRREATDDTPGDVPSVTRRERFAAAVAVWRDPRTYAIGAIMLGMAFAEGGANDWLPLAVVDGHGGTEAQGAIALTVFSVAMTAVRALGGPLVDRFGRVWTLRILAITAGAGLVVFILAPTWPVALIGVALWGMGASLGFPLGMSAAADDPAKAAASVSAAATIGYIAFLCGPPILGWVSHEIGLLPTLWILVALIALSGFASGAAKPIAGSQVGAGHRSAH</sequence>
<evidence type="ECO:0000313" key="8">
    <source>
        <dbReference type="Proteomes" id="UP001610861"/>
    </source>
</evidence>
<organism evidence="7 8">
    <name type="scientific">Microbacterium alkaliflavum</name>
    <dbReference type="NCBI Taxonomy" id="3248839"/>
    <lineage>
        <taxon>Bacteria</taxon>
        <taxon>Bacillati</taxon>
        <taxon>Actinomycetota</taxon>
        <taxon>Actinomycetes</taxon>
        <taxon>Micrococcales</taxon>
        <taxon>Microbacteriaceae</taxon>
        <taxon>Microbacterium</taxon>
    </lineage>
</organism>
<dbReference type="RefSeq" id="WP_397557212.1">
    <property type="nucleotide sequence ID" value="NZ_JBIQWL010000005.1"/>
</dbReference>
<dbReference type="InterPro" id="IPR020846">
    <property type="entry name" value="MFS_dom"/>
</dbReference>
<feature type="transmembrane region" description="Helical" evidence="5">
    <location>
        <begin position="12"/>
        <end position="31"/>
    </location>
</feature>
<evidence type="ECO:0000256" key="3">
    <source>
        <dbReference type="ARBA" id="ARBA00022989"/>
    </source>
</evidence>
<evidence type="ECO:0000256" key="1">
    <source>
        <dbReference type="ARBA" id="ARBA00004651"/>
    </source>
</evidence>
<dbReference type="EMBL" id="JBIQWL010000005">
    <property type="protein sequence ID" value="MFH8251764.1"/>
    <property type="molecule type" value="Genomic_DNA"/>
</dbReference>
<accession>A0ABW7QA85</accession>
<dbReference type="SUPFAM" id="SSF103473">
    <property type="entry name" value="MFS general substrate transporter"/>
    <property type="match status" value="1"/>
</dbReference>
<feature type="transmembrane region" description="Helical" evidence="5">
    <location>
        <begin position="104"/>
        <end position="123"/>
    </location>
</feature>
<dbReference type="PANTHER" id="PTHR23514:SF13">
    <property type="entry name" value="INNER MEMBRANE PROTEIN YBJJ"/>
    <property type="match status" value="1"/>
</dbReference>
<feature type="domain" description="Major facilitator superfamily (MFS) profile" evidence="6">
    <location>
        <begin position="1"/>
        <end position="401"/>
    </location>
</feature>
<name>A0ABW7QA85_9MICO</name>
<feature type="transmembrane region" description="Helical" evidence="5">
    <location>
        <begin position="171"/>
        <end position="191"/>
    </location>
</feature>
<evidence type="ECO:0000313" key="7">
    <source>
        <dbReference type="EMBL" id="MFH8251764.1"/>
    </source>
</evidence>
<keyword evidence="2 5" id="KW-0812">Transmembrane</keyword>
<feature type="transmembrane region" description="Helical" evidence="5">
    <location>
        <begin position="51"/>
        <end position="72"/>
    </location>
</feature>
<dbReference type="InterPro" id="IPR051788">
    <property type="entry name" value="MFS_Transporter"/>
</dbReference>
<comment type="subcellular location">
    <subcellularLocation>
        <location evidence="1">Cell membrane</location>
        <topology evidence="1">Multi-pass membrane protein</topology>
    </subcellularLocation>
</comment>
<dbReference type="Proteomes" id="UP001610861">
    <property type="component" value="Unassembled WGS sequence"/>
</dbReference>
<feature type="transmembrane region" description="Helical" evidence="5">
    <location>
        <begin position="225"/>
        <end position="242"/>
    </location>
</feature>
<dbReference type="PROSITE" id="PS50850">
    <property type="entry name" value="MFS"/>
    <property type="match status" value="1"/>
</dbReference>
<proteinExistence type="predicted"/>
<dbReference type="Gene3D" id="1.20.1250.20">
    <property type="entry name" value="MFS general substrate transporter like domains"/>
    <property type="match status" value="2"/>
</dbReference>
<evidence type="ECO:0000256" key="2">
    <source>
        <dbReference type="ARBA" id="ARBA00022692"/>
    </source>
</evidence>
<keyword evidence="3 5" id="KW-1133">Transmembrane helix</keyword>
<feature type="transmembrane region" description="Helical" evidence="5">
    <location>
        <begin position="79"/>
        <end position="98"/>
    </location>
</feature>
<protein>
    <submittedName>
        <fullName evidence="7">MFS transporter</fullName>
    </submittedName>
</protein>
<dbReference type="InterPro" id="IPR011701">
    <property type="entry name" value="MFS"/>
</dbReference>
<feature type="transmembrane region" description="Helical" evidence="5">
    <location>
        <begin position="344"/>
        <end position="366"/>
    </location>
</feature>
<evidence type="ECO:0000256" key="5">
    <source>
        <dbReference type="SAM" id="Phobius"/>
    </source>
</evidence>
<gene>
    <name evidence="7" type="ORF">ACH3VR_15455</name>
</gene>
<dbReference type="Pfam" id="PF07690">
    <property type="entry name" value="MFS_1"/>
    <property type="match status" value="1"/>
</dbReference>
<evidence type="ECO:0000259" key="6">
    <source>
        <dbReference type="PROSITE" id="PS50850"/>
    </source>
</evidence>
<feature type="transmembrane region" description="Helical" evidence="5">
    <location>
        <begin position="378"/>
        <end position="400"/>
    </location>
</feature>